<feature type="compositionally biased region" description="Basic and acidic residues" evidence="2">
    <location>
        <begin position="342"/>
        <end position="351"/>
    </location>
</feature>
<feature type="compositionally biased region" description="Low complexity" evidence="2">
    <location>
        <begin position="700"/>
        <end position="713"/>
    </location>
</feature>
<feature type="compositionally biased region" description="Polar residues" evidence="2">
    <location>
        <begin position="538"/>
        <end position="553"/>
    </location>
</feature>
<feature type="compositionally biased region" description="Polar residues" evidence="2">
    <location>
        <begin position="572"/>
        <end position="591"/>
    </location>
</feature>
<dbReference type="AlphaFoldDB" id="A0A5N5QAK1"/>
<gene>
    <name evidence="3" type="ORF">CTheo_8128</name>
</gene>
<feature type="compositionally biased region" description="Acidic residues" evidence="2">
    <location>
        <begin position="767"/>
        <end position="788"/>
    </location>
</feature>
<accession>A0A5N5QAK1</accession>
<protein>
    <submittedName>
        <fullName evidence="3">Uncharacterized protein</fullName>
    </submittedName>
</protein>
<organism evidence="3 4">
    <name type="scientific">Ceratobasidium theobromae</name>
    <dbReference type="NCBI Taxonomy" id="1582974"/>
    <lineage>
        <taxon>Eukaryota</taxon>
        <taxon>Fungi</taxon>
        <taxon>Dikarya</taxon>
        <taxon>Basidiomycota</taxon>
        <taxon>Agaricomycotina</taxon>
        <taxon>Agaricomycetes</taxon>
        <taxon>Cantharellales</taxon>
        <taxon>Ceratobasidiaceae</taxon>
        <taxon>Ceratobasidium</taxon>
    </lineage>
</organism>
<feature type="compositionally biased region" description="Low complexity" evidence="2">
    <location>
        <begin position="20"/>
        <end position="30"/>
    </location>
</feature>
<reference evidence="3 4" key="1">
    <citation type="journal article" date="2019" name="Fungal Biol. Biotechnol.">
        <title>Draft genome sequence of fastidious pathogen Ceratobasidium theobromae, which causes vascular-streak dieback in Theobroma cacao.</title>
        <authorList>
            <person name="Ali S.S."/>
            <person name="Asman A."/>
            <person name="Shao J."/>
            <person name="Firmansyah A.P."/>
            <person name="Susilo A.W."/>
            <person name="Rosmana A."/>
            <person name="McMahon P."/>
            <person name="Junaid M."/>
            <person name="Guest D."/>
            <person name="Kheng T.Y."/>
            <person name="Meinhardt L.W."/>
            <person name="Bailey B.A."/>
        </authorList>
    </citation>
    <scope>NUCLEOTIDE SEQUENCE [LARGE SCALE GENOMIC DNA]</scope>
    <source>
        <strain evidence="3 4">CT2</strain>
    </source>
</reference>
<feature type="compositionally biased region" description="Polar residues" evidence="2">
    <location>
        <begin position="282"/>
        <end position="295"/>
    </location>
</feature>
<feature type="region of interest" description="Disordered" evidence="2">
    <location>
        <begin position="755"/>
        <end position="805"/>
    </location>
</feature>
<evidence type="ECO:0000256" key="2">
    <source>
        <dbReference type="SAM" id="MobiDB-lite"/>
    </source>
</evidence>
<feature type="region of interest" description="Disordered" evidence="2">
    <location>
        <begin position="677"/>
        <end position="734"/>
    </location>
</feature>
<dbReference type="Proteomes" id="UP000383932">
    <property type="component" value="Unassembled WGS sequence"/>
</dbReference>
<name>A0A5N5QAK1_9AGAM</name>
<keyword evidence="4" id="KW-1185">Reference proteome</keyword>
<dbReference type="EMBL" id="SSOP01000456">
    <property type="protein sequence ID" value="KAB5588431.1"/>
    <property type="molecule type" value="Genomic_DNA"/>
</dbReference>
<evidence type="ECO:0000256" key="1">
    <source>
        <dbReference type="SAM" id="Coils"/>
    </source>
</evidence>
<feature type="compositionally biased region" description="Pro residues" evidence="2">
    <location>
        <begin position="300"/>
        <end position="318"/>
    </location>
</feature>
<dbReference type="OrthoDB" id="3267376at2759"/>
<feature type="region of interest" description="Disordered" evidence="2">
    <location>
        <begin position="282"/>
        <end position="428"/>
    </location>
</feature>
<feature type="region of interest" description="Disordered" evidence="2">
    <location>
        <begin position="1"/>
        <end position="32"/>
    </location>
</feature>
<feature type="region of interest" description="Disordered" evidence="2">
    <location>
        <begin position="73"/>
        <end position="173"/>
    </location>
</feature>
<sequence length="829" mass="87889">MDPPADPASSSWKPPPNPPLSQSSSSPVRSRMSTEAASGCLVVVLTVMLTIVWRRRQRWRRTRPWLAKLRAEAASKMEKERSNTEGSYRDTSLAKENSGECAKEISAGGDRGKRGLVTETKSDSGSASGKRTKERRRRGKEPKPTARATLTVSVSASEPREASLEPQAPAHSPTLGLSAKSQFEDITPNVTPQASPFRISRPLSPHSIPLPPSPPLRAVDSAFFKSIPPALVLSGPSSPLSTTVSIFTTEVSISTPMTSASASPAPMSPAFSCGLGSSSKTDTLKNIDTGSSSTRAKLPAFPPASPLPPSLARKPPPLARRSTPSLTSAPTTPINRKGTWVPEKKPNKEGEETTEEVEFPTLNPRPVVSKRAGDGGSHSGDGRRGGRKASDAGKDSRKDSDAGRGKKPNGAKKKVSGGHVGSGGTVLSATPEATQIASLKGALEAARLREEEVAEERRAWQKRERELQTQVNQLAHQLHALSVAFAAGAGHSYPPYGYGYNGMELGPTARPITPGGQVHTPNIPPTMHALGSMDAQTMTLPSKRPTTSDEQPLTPTSASTKSTPPPTPPTSLQGSGQGLNTLPPTQPSISPQPVYPPTYLPFSFHPQFPPFIHSPHGAPIPPVMMSTPSPMMSPPQHGHGNMSPPQASPYLSPPQQWSVPMNPMHANVTPNMNAPGSLPMSVAGPNMRHPVPGRHGPAFSGSPRRGGSRSRSPFVHTHRQGTPSTPSVGSADEWLPGGVGPWISYRDAISHIERIPGPAGVKREREPESDEAESSSEDSDDSDEDSVIFEDGSIGDSINLSLCGENKEPELPAIIEIREALGRSEIIAN</sequence>
<feature type="compositionally biased region" description="Basic and acidic residues" evidence="2">
    <location>
        <begin position="380"/>
        <end position="404"/>
    </location>
</feature>
<feature type="compositionally biased region" description="Basic residues" evidence="2">
    <location>
        <begin position="130"/>
        <end position="140"/>
    </location>
</feature>
<keyword evidence="1" id="KW-0175">Coiled coil</keyword>
<feature type="region of interest" description="Disordered" evidence="2">
    <location>
        <begin position="538"/>
        <end position="594"/>
    </location>
</feature>
<evidence type="ECO:0000313" key="3">
    <source>
        <dbReference type="EMBL" id="KAB5588431.1"/>
    </source>
</evidence>
<evidence type="ECO:0000313" key="4">
    <source>
        <dbReference type="Proteomes" id="UP000383932"/>
    </source>
</evidence>
<feature type="compositionally biased region" description="Basic residues" evidence="2">
    <location>
        <begin position="405"/>
        <end position="416"/>
    </location>
</feature>
<feature type="compositionally biased region" description="Basic and acidic residues" evidence="2">
    <location>
        <begin position="73"/>
        <end position="83"/>
    </location>
</feature>
<feature type="coiled-coil region" evidence="1">
    <location>
        <begin position="436"/>
        <end position="477"/>
    </location>
</feature>
<proteinExistence type="predicted"/>
<feature type="compositionally biased region" description="Low complexity" evidence="2">
    <location>
        <begin position="319"/>
        <end position="333"/>
    </location>
</feature>
<comment type="caution">
    <text evidence="3">The sequence shown here is derived from an EMBL/GenBank/DDBJ whole genome shotgun (WGS) entry which is preliminary data.</text>
</comment>